<keyword evidence="2" id="KW-1185">Reference proteome</keyword>
<gene>
    <name evidence="1" type="ORF">HHL17_21880</name>
</gene>
<sequence>MSITTIVCSPHELRDELIPIMQEEFAVSFQNAQEAFDGMLNEYFSRLREGLQFVIEYPYVDKIYRDSYYAYFSSKRRLYQKNCIRISVFEDAVLPDQFRNAGGIAGLRERYRGFMVLRPTMPYIIGRNVLSPLALQERRFLSLMGRFPTTVNAVRFDAMGFPHASQDTETITCAETSLWAVMEYFASRYPEYKPIVPSAIIDTLKSRSSSRQIPSDGLNIEQMSFALREFGFGTMTYDRSEYSPASFDNLLAVYVESGIPLIVAVSNVHRGGSIRHAVVIVGRSETTEADIDQLTVEKEDNETLLEMMKRKNISIIDNADIKRHFVFIDDNYPAYQMAPLQSPMAYYQDATWKKCEIIQLLVPLYPKVYMDGIEARKCIKKLLSDKSFRTPAGAELFIRVFLTSSRSYKDYLTVTDGFSGDAREIILEIPMPKFIWVGEISSKELI</sequence>
<evidence type="ECO:0000313" key="2">
    <source>
        <dbReference type="Proteomes" id="UP000583266"/>
    </source>
</evidence>
<reference evidence="1 2" key="1">
    <citation type="submission" date="2020-04" db="EMBL/GenBank/DDBJ databases">
        <title>Chitinophaga sp. G-6-1-13 sp. nov., isolated from soil.</title>
        <authorList>
            <person name="Dahal R.H."/>
            <person name="Chaudhary D.K."/>
        </authorList>
    </citation>
    <scope>NUCLEOTIDE SEQUENCE [LARGE SCALE GENOMIC DNA]</scope>
    <source>
        <strain evidence="1 2">G-6-1-13</strain>
    </source>
</reference>
<proteinExistence type="predicted"/>
<dbReference type="Gene3D" id="3.90.70.10">
    <property type="entry name" value="Cysteine proteinases"/>
    <property type="match status" value="1"/>
</dbReference>
<dbReference type="RefSeq" id="WP_169226920.1">
    <property type="nucleotide sequence ID" value="NZ_JABBGC010000002.1"/>
</dbReference>
<evidence type="ECO:0000313" key="1">
    <source>
        <dbReference type="EMBL" id="NML39865.1"/>
    </source>
</evidence>
<comment type="caution">
    <text evidence="1">The sequence shown here is derived from an EMBL/GenBank/DDBJ whole genome shotgun (WGS) entry which is preliminary data.</text>
</comment>
<name>A0A848GMM7_9BACT</name>
<dbReference type="EMBL" id="JABBGC010000002">
    <property type="protein sequence ID" value="NML39865.1"/>
    <property type="molecule type" value="Genomic_DNA"/>
</dbReference>
<dbReference type="Proteomes" id="UP000583266">
    <property type="component" value="Unassembled WGS sequence"/>
</dbReference>
<dbReference type="AlphaFoldDB" id="A0A848GMM7"/>
<organism evidence="1 2">
    <name type="scientific">Chitinophaga fulva</name>
    <dbReference type="NCBI Taxonomy" id="2728842"/>
    <lineage>
        <taxon>Bacteria</taxon>
        <taxon>Pseudomonadati</taxon>
        <taxon>Bacteroidota</taxon>
        <taxon>Chitinophagia</taxon>
        <taxon>Chitinophagales</taxon>
        <taxon>Chitinophagaceae</taxon>
        <taxon>Chitinophaga</taxon>
    </lineage>
</organism>
<protein>
    <submittedName>
        <fullName evidence="1">Uncharacterized protein</fullName>
    </submittedName>
</protein>
<accession>A0A848GMM7</accession>